<accession>A0ABM6EAX3</accession>
<sequence>MVVDMIWLLRVIKHNPTLSHIIGMFIVCHITQDTLVIYRYRLRTCDYIWNTFKCFFKISINLSIYRT</sequence>
<dbReference type="Proteomes" id="UP000095607">
    <property type="component" value="Chromosome"/>
</dbReference>
<evidence type="ECO:0000313" key="1">
    <source>
        <dbReference type="EMBL" id="AOV04729.1"/>
    </source>
</evidence>
<evidence type="ECO:0008006" key="3">
    <source>
        <dbReference type="Google" id="ProtNLM"/>
    </source>
</evidence>
<reference evidence="1 2" key="1">
    <citation type="submission" date="2016-09" db="EMBL/GenBank/DDBJ databases">
        <title>Complete genome sequence of Deltia acidovorans CM13 isolated from murine proximal colonic tissue.</title>
        <authorList>
            <person name="Saffarian A."/>
        </authorList>
    </citation>
    <scope>NUCLEOTIDE SEQUENCE [LARGE SCALE GENOMIC DNA]</scope>
    <source>
        <strain evidence="1 2">CM13</strain>
    </source>
</reference>
<gene>
    <name evidence="1" type="ORF">BI380_27070</name>
</gene>
<organism evidence="1 2">
    <name type="scientific">Delftia tsuruhatensis</name>
    <dbReference type="NCBI Taxonomy" id="180282"/>
    <lineage>
        <taxon>Bacteria</taxon>
        <taxon>Pseudomonadati</taxon>
        <taxon>Pseudomonadota</taxon>
        <taxon>Betaproteobacteria</taxon>
        <taxon>Burkholderiales</taxon>
        <taxon>Comamonadaceae</taxon>
        <taxon>Delftia</taxon>
    </lineage>
</organism>
<dbReference type="EMBL" id="CP017420">
    <property type="protein sequence ID" value="AOV04729.1"/>
    <property type="molecule type" value="Genomic_DNA"/>
</dbReference>
<proteinExistence type="predicted"/>
<protein>
    <recommendedName>
        <fullName evidence="3">DUF4405 domain-containing protein</fullName>
    </recommendedName>
</protein>
<name>A0ABM6EAX3_9BURK</name>
<evidence type="ECO:0000313" key="2">
    <source>
        <dbReference type="Proteomes" id="UP000095607"/>
    </source>
</evidence>
<keyword evidence="2" id="KW-1185">Reference proteome</keyword>